<organism evidence="1 2">
    <name type="scientific">Pseudonocardia dioxanivorans (strain ATCC 55486 / DSM 44775 / JCM 13855 / CB1190)</name>
    <dbReference type="NCBI Taxonomy" id="675635"/>
    <lineage>
        <taxon>Bacteria</taxon>
        <taxon>Bacillati</taxon>
        <taxon>Actinomycetota</taxon>
        <taxon>Actinomycetes</taxon>
        <taxon>Pseudonocardiales</taxon>
        <taxon>Pseudonocardiaceae</taxon>
        <taxon>Pseudonocardia</taxon>
    </lineage>
</organism>
<protein>
    <submittedName>
        <fullName evidence="1">Uncharacterized protein</fullName>
    </submittedName>
</protein>
<gene>
    <name evidence="1" type="ordered locus">Psed_0394</name>
</gene>
<dbReference type="HOGENOM" id="CLU_101787_0_0_11"/>
<dbReference type="Proteomes" id="UP000007809">
    <property type="component" value="Chromosome"/>
</dbReference>
<sequence length="211" mass="21830">MRPVAQLSLFSAEARPVRRADLAGLLCGPGRIARFGSGTTARLSLQVADAGRARAVRAAAAATGVRLEATPADDGTVALRSAFRCDLVALAKAWAGSDAAGGAAAAADRKVVPDDFQLDGSLLRLWALAAGRADERGGYLLALDPLAPHTHRPLAAAAYRAGISPARVGGDDHPALRISGAARVRRLVDLVGPVPDPVPVGDWPRWWGRAS</sequence>
<dbReference type="AlphaFoldDB" id="F4CIS1"/>
<dbReference type="EMBL" id="CP002593">
    <property type="protein sequence ID" value="AEA22666.1"/>
    <property type="molecule type" value="Genomic_DNA"/>
</dbReference>
<name>F4CIS1_PSEUX</name>
<reference evidence="1 2" key="1">
    <citation type="journal article" date="2011" name="J. Bacteriol.">
        <title>Genome sequence of the 1,4-dioxane-degrading Pseudonocardia dioxanivorans strain CB1190.</title>
        <authorList>
            <person name="Sales C.M."/>
            <person name="Mahendra S."/>
            <person name="Grostern A."/>
            <person name="Parales R.E."/>
            <person name="Goodwin L.A."/>
            <person name="Woyke T."/>
            <person name="Nolan M."/>
            <person name="Lapidus A."/>
            <person name="Chertkov O."/>
            <person name="Ovchinnikova G."/>
            <person name="Sczyrba A."/>
            <person name="Alvarez-Cohen L."/>
        </authorList>
    </citation>
    <scope>NUCLEOTIDE SEQUENCE [LARGE SCALE GENOMIC DNA]</scope>
    <source>
        <strain evidence="2">ATCC 55486 / DSM 44775 / JCM 13855 / CB1190</strain>
    </source>
</reference>
<proteinExistence type="predicted"/>
<keyword evidence="2" id="KW-1185">Reference proteome</keyword>
<dbReference type="STRING" id="675635.Psed_0394"/>
<accession>F4CIS1</accession>
<evidence type="ECO:0000313" key="1">
    <source>
        <dbReference type="EMBL" id="AEA22666.1"/>
    </source>
</evidence>
<dbReference type="KEGG" id="pdx:Psed_0394"/>
<evidence type="ECO:0000313" key="2">
    <source>
        <dbReference type="Proteomes" id="UP000007809"/>
    </source>
</evidence>
<dbReference type="eggNOG" id="ENOG50337X2">
    <property type="taxonomic scope" value="Bacteria"/>
</dbReference>